<accession>A0AAE8K7C2</accession>
<evidence type="ECO:0000313" key="2">
    <source>
        <dbReference type="Proteomes" id="UP000273641"/>
    </source>
</evidence>
<dbReference type="EMBL" id="RQNR01000002">
    <property type="protein sequence ID" value="RQN24885.1"/>
    <property type="molecule type" value="Genomic_DNA"/>
</dbReference>
<gene>
    <name evidence="1" type="ORF">EHZ11_06545</name>
</gene>
<sequence length="95" mass="10978">MNKLKCPRCENKELKRNENYCPICGLNLKERTAQEVPIQEQSEHLHKLSIIGEDVIKLDDFQLKGVCKYTLSKSVETEISTLDLRIIINNSKTVF</sequence>
<protein>
    <submittedName>
        <fullName evidence="1">Uncharacterized protein</fullName>
    </submittedName>
</protein>
<comment type="caution">
    <text evidence="1">The sequence shown here is derived from an EMBL/GenBank/DDBJ whole genome shotgun (WGS) entry which is preliminary data.</text>
</comment>
<reference evidence="1 2" key="1">
    <citation type="submission" date="2018-11" db="EMBL/GenBank/DDBJ databases">
        <title>Draft genome sequences of potential pathogenic Clostridium perfringens from environmental surface water in the North West Province, South Africa.</title>
        <authorList>
            <person name="Fourie J.C.J."/>
            <person name="Sanko T.J."/>
            <person name="Bezuidenhout C."/>
            <person name="Mienie C."/>
            <person name="Adeleke R."/>
        </authorList>
    </citation>
    <scope>NUCLEOTIDE SEQUENCE [LARGE SCALE GENOMIC DNA]</scope>
    <source>
        <strain evidence="1 2">SC4-C13</strain>
    </source>
</reference>
<proteinExistence type="predicted"/>
<dbReference type="Proteomes" id="UP000273641">
    <property type="component" value="Unassembled WGS sequence"/>
</dbReference>
<dbReference type="RefSeq" id="WP_124229395.1">
    <property type="nucleotide sequence ID" value="NZ_CABHIS010000002.1"/>
</dbReference>
<name>A0AAE8K7C2_CLOPF</name>
<evidence type="ECO:0000313" key="1">
    <source>
        <dbReference type="EMBL" id="RQN24885.1"/>
    </source>
</evidence>
<organism evidence="1 2">
    <name type="scientific">Clostridium perfringens</name>
    <dbReference type="NCBI Taxonomy" id="1502"/>
    <lineage>
        <taxon>Bacteria</taxon>
        <taxon>Bacillati</taxon>
        <taxon>Bacillota</taxon>
        <taxon>Clostridia</taxon>
        <taxon>Eubacteriales</taxon>
        <taxon>Clostridiaceae</taxon>
        <taxon>Clostridium</taxon>
    </lineage>
</organism>
<dbReference type="AlphaFoldDB" id="A0AAE8K7C2"/>